<dbReference type="GO" id="GO:0005694">
    <property type="term" value="C:chromosome"/>
    <property type="evidence" value="ECO:0007669"/>
    <property type="project" value="UniProtKB-ARBA"/>
</dbReference>
<name>A0AAV8VAJ3_9CUCU</name>
<dbReference type="PANTHER" id="PTHR46585:SF1">
    <property type="entry name" value="CHROMO DOMAIN-CONTAINING PROTEIN"/>
    <property type="match status" value="1"/>
</dbReference>
<sequence length="389" mass="44968">MATNTIDKFGRSGRTAANMRVEKYHRRPQAVGFKLTIDKNFDIQGKRMTNVGSPVEDSDCTTRKYVDKCIDKLVGDFTSTINSMQKLIETFKEENQASYEKSTEQVKKAIDDINARVTQSANTFRMVEARQDQAQSAVVDIERSKYVWTRAVKNKTASEVAKAMRGILNDANYAPRNCQSDQGLEFYNKSFKALMDQYGINHYSTYSTKKAAIVERVIKTIKNWLYKEFSSRGRYEWLSILPTITDQYNRRIHSTTKMRPIDVRPDTLIDAYNNPKIAPKKFKFKVGDVVRVSKYKGVFSRGFTPNWSNELFKIAKANITNPATYLLEDMEAKPILGCFYEYELQKTKYPDVYLIEKILRRSGNRVYVRWLGLPDSHNSWVNKADIIKT</sequence>
<dbReference type="Gene3D" id="3.30.420.10">
    <property type="entry name" value="Ribonuclease H-like superfamily/Ribonuclease H"/>
    <property type="match status" value="1"/>
</dbReference>
<feature type="domain" description="Integrase catalytic" evidence="2">
    <location>
        <begin position="100"/>
        <end position="268"/>
    </location>
</feature>
<dbReference type="GO" id="GO:0003676">
    <property type="term" value="F:nucleic acid binding"/>
    <property type="evidence" value="ECO:0007669"/>
    <property type="project" value="InterPro"/>
</dbReference>
<reference evidence="3 4" key="1">
    <citation type="journal article" date="2023" name="Insect Mol. Biol.">
        <title>Genome sequencing provides insights into the evolution of gene families encoding plant cell wall-degrading enzymes in longhorned beetles.</title>
        <authorList>
            <person name="Shin N.R."/>
            <person name="Okamura Y."/>
            <person name="Kirsch R."/>
            <person name="Pauchet Y."/>
        </authorList>
    </citation>
    <scope>NUCLEOTIDE SEQUENCE [LARGE SCALE GENOMIC DNA]</scope>
    <source>
        <strain evidence="3">EAD_L_NR</strain>
    </source>
</reference>
<dbReference type="CDD" id="cd00024">
    <property type="entry name" value="CD_CSD"/>
    <property type="match status" value="1"/>
</dbReference>
<dbReference type="Proteomes" id="UP001159042">
    <property type="component" value="Unassembled WGS sequence"/>
</dbReference>
<protein>
    <recommendedName>
        <fullName evidence="5">Chromo domain-containing protein</fullName>
    </recommendedName>
</protein>
<dbReference type="PROSITE" id="PS50013">
    <property type="entry name" value="CHROMO_2"/>
    <property type="match status" value="1"/>
</dbReference>
<dbReference type="InterPro" id="IPR036397">
    <property type="entry name" value="RNaseH_sf"/>
</dbReference>
<dbReference type="SUPFAM" id="SSF54160">
    <property type="entry name" value="Chromo domain-like"/>
    <property type="match status" value="1"/>
</dbReference>
<feature type="domain" description="Chromo" evidence="1">
    <location>
        <begin position="353"/>
        <end position="389"/>
    </location>
</feature>
<dbReference type="AlphaFoldDB" id="A0AAV8VAJ3"/>
<organism evidence="3 4">
    <name type="scientific">Exocentrus adspersus</name>
    <dbReference type="NCBI Taxonomy" id="1586481"/>
    <lineage>
        <taxon>Eukaryota</taxon>
        <taxon>Metazoa</taxon>
        <taxon>Ecdysozoa</taxon>
        <taxon>Arthropoda</taxon>
        <taxon>Hexapoda</taxon>
        <taxon>Insecta</taxon>
        <taxon>Pterygota</taxon>
        <taxon>Neoptera</taxon>
        <taxon>Endopterygota</taxon>
        <taxon>Coleoptera</taxon>
        <taxon>Polyphaga</taxon>
        <taxon>Cucujiformia</taxon>
        <taxon>Chrysomeloidea</taxon>
        <taxon>Cerambycidae</taxon>
        <taxon>Lamiinae</taxon>
        <taxon>Acanthocinini</taxon>
        <taxon>Exocentrus</taxon>
    </lineage>
</organism>
<evidence type="ECO:0000313" key="4">
    <source>
        <dbReference type="Proteomes" id="UP001159042"/>
    </source>
</evidence>
<dbReference type="EMBL" id="JANEYG010000206">
    <property type="protein sequence ID" value="KAJ8911237.1"/>
    <property type="molecule type" value="Genomic_DNA"/>
</dbReference>
<evidence type="ECO:0000259" key="1">
    <source>
        <dbReference type="PROSITE" id="PS50013"/>
    </source>
</evidence>
<accession>A0AAV8VAJ3</accession>
<comment type="caution">
    <text evidence="3">The sequence shown here is derived from an EMBL/GenBank/DDBJ whole genome shotgun (WGS) entry which is preliminary data.</text>
</comment>
<keyword evidence="4" id="KW-1185">Reference proteome</keyword>
<evidence type="ECO:0000313" key="3">
    <source>
        <dbReference type="EMBL" id="KAJ8911237.1"/>
    </source>
</evidence>
<dbReference type="PANTHER" id="PTHR46585">
    <property type="entry name" value="INTEGRASE CORE DOMAIN CONTAINING PROTEIN"/>
    <property type="match status" value="1"/>
</dbReference>
<dbReference type="InterPro" id="IPR016197">
    <property type="entry name" value="Chromo-like_dom_sf"/>
</dbReference>
<dbReference type="InterPro" id="IPR000953">
    <property type="entry name" value="Chromo/chromo_shadow_dom"/>
</dbReference>
<evidence type="ECO:0008006" key="5">
    <source>
        <dbReference type="Google" id="ProtNLM"/>
    </source>
</evidence>
<dbReference type="SUPFAM" id="SSF53098">
    <property type="entry name" value="Ribonuclease H-like"/>
    <property type="match status" value="1"/>
</dbReference>
<dbReference type="InterPro" id="IPR012337">
    <property type="entry name" value="RNaseH-like_sf"/>
</dbReference>
<proteinExistence type="predicted"/>
<dbReference type="GO" id="GO:0015074">
    <property type="term" value="P:DNA integration"/>
    <property type="evidence" value="ECO:0007669"/>
    <property type="project" value="InterPro"/>
</dbReference>
<dbReference type="InterPro" id="IPR001584">
    <property type="entry name" value="Integrase_cat-core"/>
</dbReference>
<gene>
    <name evidence="3" type="ORF">NQ315_012224</name>
</gene>
<evidence type="ECO:0000259" key="2">
    <source>
        <dbReference type="PROSITE" id="PS50994"/>
    </source>
</evidence>
<dbReference type="PROSITE" id="PS50994">
    <property type="entry name" value="INTEGRASE"/>
    <property type="match status" value="1"/>
</dbReference>